<dbReference type="InterPro" id="IPR019770">
    <property type="entry name" value="TIF_eIF_4E_CS"/>
</dbReference>
<dbReference type="OMA" id="MWEDDVN"/>
<dbReference type="KEGG" id="dgr:6556563"/>
<keyword evidence="9" id="KW-1185">Reference proteome</keyword>
<gene>
    <name evidence="8" type="primary">Dgri\GH15498</name>
    <name evidence="8" type="ORF">Dgri_GH15498</name>
</gene>
<dbReference type="eggNOG" id="KOG1670">
    <property type="taxonomic scope" value="Eukaryota"/>
</dbReference>
<reference evidence="8 9" key="1">
    <citation type="journal article" date="2007" name="Nature">
        <title>Evolution of genes and genomes on the Drosophila phylogeny.</title>
        <authorList>
            <consortium name="Drosophila 12 Genomes Consortium"/>
            <person name="Clark A.G."/>
            <person name="Eisen M.B."/>
            <person name="Smith D.R."/>
            <person name="Bergman C.M."/>
            <person name="Oliver B."/>
            <person name="Markow T.A."/>
            <person name="Kaufman T.C."/>
            <person name="Kellis M."/>
            <person name="Gelbart W."/>
            <person name="Iyer V.N."/>
            <person name="Pollard D.A."/>
            <person name="Sackton T.B."/>
            <person name="Larracuente A.M."/>
            <person name="Singh N.D."/>
            <person name="Abad J.P."/>
            <person name="Abt D.N."/>
            <person name="Adryan B."/>
            <person name="Aguade M."/>
            <person name="Akashi H."/>
            <person name="Anderson W.W."/>
            <person name="Aquadro C.F."/>
            <person name="Ardell D.H."/>
            <person name="Arguello R."/>
            <person name="Artieri C.G."/>
            <person name="Barbash D.A."/>
            <person name="Barker D."/>
            <person name="Barsanti P."/>
            <person name="Batterham P."/>
            <person name="Batzoglou S."/>
            <person name="Begun D."/>
            <person name="Bhutkar A."/>
            <person name="Blanco E."/>
            <person name="Bosak S.A."/>
            <person name="Bradley R.K."/>
            <person name="Brand A.D."/>
            <person name="Brent M.R."/>
            <person name="Brooks A.N."/>
            <person name="Brown R.H."/>
            <person name="Butlin R.K."/>
            <person name="Caggese C."/>
            <person name="Calvi B.R."/>
            <person name="Bernardo de Carvalho A."/>
            <person name="Caspi A."/>
            <person name="Castrezana S."/>
            <person name="Celniker S.E."/>
            <person name="Chang J.L."/>
            <person name="Chapple C."/>
            <person name="Chatterji S."/>
            <person name="Chinwalla A."/>
            <person name="Civetta A."/>
            <person name="Clifton S.W."/>
            <person name="Comeron J.M."/>
            <person name="Costello J.C."/>
            <person name="Coyne J.A."/>
            <person name="Daub J."/>
            <person name="David R.G."/>
            <person name="Delcher A.L."/>
            <person name="Delehaunty K."/>
            <person name="Do C.B."/>
            <person name="Ebling H."/>
            <person name="Edwards K."/>
            <person name="Eickbush T."/>
            <person name="Evans J.D."/>
            <person name="Filipski A."/>
            <person name="Findeiss S."/>
            <person name="Freyhult E."/>
            <person name="Fulton L."/>
            <person name="Fulton R."/>
            <person name="Garcia A.C."/>
            <person name="Gardiner A."/>
            <person name="Garfield D.A."/>
            <person name="Garvin B.E."/>
            <person name="Gibson G."/>
            <person name="Gilbert D."/>
            <person name="Gnerre S."/>
            <person name="Godfrey J."/>
            <person name="Good R."/>
            <person name="Gotea V."/>
            <person name="Gravely B."/>
            <person name="Greenberg A.J."/>
            <person name="Griffiths-Jones S."/>
            <person name="Gross S."/>
            <person name="Guigo R."/>
            <person name="Gustafson E.A."/>
            <person name="Haerty W."/>
            <person name="Hahn M.W."/>
            <person name="Halligan D.L."/>
            <person name="Halpern A.L."/>
            <person name="Halter G.M."/>
            <person name="Han M.V."/>
            <person name="Heger A."/>
            <person name="Hillier L."/>
            <person name="Hinrichs A.S."/>
            <person name="Holmes I."/>
            <person name="Hoskins R.A."/>
            <person name="Hubisz M.J."/>
            <person name="Hultmark D."/>
            <person name="Huntley M.A."/>
            <person name="Jaffe D.B."/>
            <person name="Jagadeeshan S."/>
            <person name="Jeck W.R."/>
            <person name="Johnson J."/>
            <person name="Jones C.D."/>
            <person name="Jordan W.C."/>
            <person name="Karpen G.H."/>
            <person name="Kataoka E."/>
            <person name="Keightley P.D."/>
            <person name="Kheradpour P."/>
            <person name="Kirkness E.F."/>
            <person name="Koerich L.B."/>
            <person name="Kristiansen K."/>
            <person name="Kudrna D."/>
            <person name="Kulathinal R.J."/>
            <person name="Kumar S."/>
            <person name="Kwok R."/>
            <person name="Lander E."/>
            <person name="Langley C.H."/>
            <person name="Lapoint R."/>
            <person name="Lazzaro B.P."/>
            <person name="Lee S.J."/>
            <person name="Levesque L."/>
            <person name="Li R."/>
            <person name="Lin C.F."/>
            <person name="Lin M.F."/>
            <person name="Lindblad-Toh K."/>
            <person name="Llopart A."/>
            <person name="Long M."/>
            <person name="Low L."/>
            <person name="Lozovsky E."/>
            <person name="Lu J."/>
            <person name="Luo M."/>
            <person name="Machado C.A."/>
            <person name="Makalowski W."/>
            <person name="Marzo M."/>
            <person name="Matsuda M."/>
            <person name="Matzkin L."/>
            <person name="McAllister B."/>
            <person name="McBride C.S."/>
            <person name="McKernan B."/>
            <person name="McKernan K."/>
            <person name="Mendez-Lago M."/>
            <person name="Minx P."/>
            <person name="Mollenhauer M.U."/>
            <person name="Montooth K."/>
            <person name="Mount S.M."/>
            <person name="Mu X."/>
            <person name="Myers E."/>
            <person name="Negre B."/>
            <person name="Newfeld S."/>
            <person name="Nielsen R."/>
            <person name="Noor M.A."/>
            <person name="O'Grady P."/>
            <person name="Pachter L."/>
            <person name="Papaceit M."/>
            <person name="Parisi M.J."/>
            <person name="Parisi M."/>
            <person name="Parts L."/>
            <person name="Pedersen J.S."/>
            <person name="Pesole G."/>
            <person name="Phillippy A.M."/>
            <person name="Ponting C.P."/>
            <person name="Pop M."/>
            <person name="Porcelli D."/>
            <person name="Powell J.R."/>
            <person name="Prohaska S."/>
            <person name="Pruitt K."/>
            <person name="Puig M."/>
            <person name="Quesneville H."/>
            <person name="Ram K.R."/>
            <person name="Rand D."/>
            <person name="Rasmussen M.D."/>
            <person name="Reed L.K."/>
            <person name="Reenan R."/>
            <person name="Reily A."/>
            <person name="Remington K.A."/>
            <person name="Rieger T.T."/>
            <person name="Ritchie M.G."/>
            <person name="Robin C."/>
            <person name="Rogers Y.H."/>
            <person name="Rohde C."/>
            <person name="Rozas J."/>
            <person name="Rubenfield M.J."/>
            <person name="Ruiz A."/>
            <person name="Russo S."/>
            <person name="Salzberg S.L."/>
            <person name="Sanchez-Gracia A."/>
            <person name="Saranga D.J."/>
            <person name="Sato H."/>
            <person name="Schaeffer S.W."/>
            <person name="Schatz M.C."/>
            <person name="Schlenke T."/>
            <person name="Schwartz R."/>
            <person name="Segarra C."/>
            <person name="Singh R.S."/>
            <person name="Sirot L."/>
            <person name="Sirota M."/>
            <person name="Sisneros N.B."/>
            <person name="Smith C.D."/>
            <person name="Smith T.F."/>
            <person name="Spieth J."/>
            <person name="Stage D.E."/>
            <person name="Stark A."/>
            <person name="Stephan W."/>
            <person name="Strausberg R.L."/>
            <person name="Strempel S."/>
            <person name="Sturgill D."/>
            <person name="Sutton G."/>
            <person name="Sutton G.G."/>
            <person name="Tao W."/>
            <person name="Teichmann S."/>
            <person name="Tobari Y.N."/>
            <person name="Tomimura Y."/>
            <person name="Tsolas J.M."/>
            <person name="Valente V.L."/>
            <person name="Venter E."/>
            <person name="Venter J.C."/>
            <person name="Vicario S."/>
            <person name="Vieira F.G."/>
            <person name="Vilella A.J."/>
            <person name="Villasante A."/>
            <person name="Walenz B."/>
            <person name="Wang J."/>
            <person name="Wasserman M."/>
            <person name="Watts T."/>
            <person name="Wilson D."/>
            <person name="Wilson R.K."/>
            <person name="Wing R.A."/>
            <person name="Wolfner M.F."/>
            <person name="Wong A."/>
            <person name="Wong G.K."/>
            <person name="Wu C.I."/>
            <person name="Wu G."/>
            <person name="Yamamoto D."/>
            <person name="Yang H.P."/>
            <person name="Yang S.P."/>
            <person name="Yorke J.A."/>
            <person name="Yoshida K."/>
            <person name="Zdobnov E."/>
            <person name="Zhang P."/>
            <person name="Zhang Y."/>
            <person name="Zimin A.V."/>
            <person name="Baldwin J."/>
            <person name="Abdouelleil A."/>
            <person name="Abdulkadir J."/>
            <person name="Abebe A."/>
            <person name="Abera B."/>
            <person name="Abreu J."/>
            <person name="Acer S.C."/>
            <person name="Aftuck L."/>
            <person name="Alexander A."/>
            <person name="An P."/>
            <person name="Anderson E."/>
            <person name="Anderson S."/>
            <person name="Arachi H."/>
            <person name="Azer M."/>
            <person name="Bachantsang P."/>
            <person name="Barry A."/>
            <person name="Bayul T."/>
            <person name="Berlin A."/>
            <person name="Bessette D."/>
            <person name="Bloom T."/>
            <person name="Blye J."/>
            <person name="Boguslavskiy L."/>
            <person name="Bonnet C."/>
            <person name="Boukhgalter B."/>
            <person name="Bourzgui I."/>
            <person name="Brown A."/>
            <person name="Cahill P."/>
            <person name="Channer S."/>
            <person name="Cheshatsang Y."/>
            <person name="Chuda L."/>
            <person name="Citroen M."/>
            <person name="Collymore A."/>
            <person name="Cooke P."/>
            <person name="Costello M."/>
            <person name="D'Aco K."/>
            <person name="Daza R."/>
            <person name="De Haan G."/>
            <person name="DeGray S."/>
            <person name="DeMaso C."/>
            <person name="Dhargay N."/>
            <person name="Dooley K."/>
            <person name="Dooley E."/>
            <person name="Doricent M."/>
            <person name="Dorje P."/>
            <person name="Dorjee K."/>
            <person name="Dupes A."/>
            <person name="Elong R."/>
            <person name="Falk J."/>
            <person name="Farina A."/>
            <person name="Faro S."/>
            <person name="Ferguson D."/>
            <person name="Fisher S."/>
            <person name="Foley C.D."/>
            <person name="Franke A."/>
            <person name="Friedrich D."/>
            <person name="Gadbois L."/>
            <person name="Gearin G."/>
            <person name="Gearin C.R."/>
            <person name="Giannoukos G."/>
            <person name="Goode T."/>
            <person name="Graham J."/>
            <person name="Grandbois E."/>
            <person name="Grewal S."/>
            <person name="Gyaltsen K."/>
            <person name="Hafez N."/>
            <person name="Hagos B."/>
            <person name="Hall J."/>
            <person name="Henson C."/>
            <person name="Hollinger A."/>
            <person name="Honan T."/>
            <person name="Huard M.D."/>
            <person name="Hughes L."/>
            <person name="Hurhula B."/>
            <person name="Husby M.E."/>
            <person name="Kamat A."/>
            <person name="Kanga B."/>
            <person name="Kashin S."/>
            <person name="Khazanovich D."/>
            <person name="Kisner P."/>
            <person name="Lance K."/>
            <person name="Lara M."/>
            <person name="Lee W."/>
            <person name="Lennon N."/>
            <person name="Letendre F."/>
            <person name="LeVine R."/>
            <person name="Lipovsky A."/>
            <person name="Liu X."/>
            <person name="Liu J."/>
            <person name="Liu S."/>
            <person name="Lokyitsang T."/>
            <person name="Lokyitsang Y."/>
            <person name="Lubonja R."/>
            <person name="Lui A."/>
            <person name="MacDonald P."/>
            <person name="Magnisalis V."/>
            <person name="Maru K."/>
            <person name="Matthews C."/>
            <person name="McCusker W."/>
            <person name="McDonough S."/>
            <person name="Mehta T."/>
            <person name="Meldrim J."/>
            <person name="Meneus L."/>
            <person name="Mihai O."/>
            <person name="Mihalev A."/>
            <person name="Mihova T."/>
            <person name="Mittelman R."/>
            <person name="Mlenga V."/>
            <person name="Montmayeur A."/>
            <person name="Mulrain L."/>
            <person name="Navidi A."/>
            <person name="Naylor J."/>
            <person name="Negash T."/>
            <person name="Nguyen T."/>
            <person name="Nguyen N."/>
            <person name="Nicol R."/>
            <person name="Norbu C."/>
            <person name="Norbu N."/>
            <person name="Novod N."/>
            <person name="O'Neill B."/>
            <person name="Osman S."/>
            <person name="Markiewicz E."/>
            <person name="Oyono O.L."/>
            <person name="Patti C."/>
            <person name="Phunkhang P."/>
            <person name="Pierre F."/>
            <person name="Priest M."/>
            <person name="Raghuraman S."/>
            <person name="Rege F."/>
            <person name="Reyes R."/>
            <person name="Rise C."/>
            <person name="Rogov P."/>
            <person name="Ross K."/>
            <person name="Ryan E."/>
            <person name="Settipalli S."/>
            <person name="Shea T."/>
            <person name="Sherpa N."/>
            <person name="Shi L."/>
            <person name="Shih D."/>
            <person name="Sparrow T."/>
            <person name="Spaulding J."/>
            <person name="Stalker J."/>
            <person name="Stange-Thomann N."/>
            <person name="Stavropoulos S."/>
            <person name="Stone C."/>
            <person name="Strader C."/>
            <person name="Tesfaye S."/>
            <person name="Thomson T."/>
            <person name="Thoulutsang Y."/>
            <person name="Thoulutsang D."/>
            <person name="Topham K."/>
            <person name="Topping I."/>
            <person name="Tsamla T."/>
            <person name="Vassiliev H."/>
            <person name="Vo A."/>
            <person name="Wangchuk T."/>
            <person name="Wangdi T."/>
            <person name="Weiand M."/>
            <person name="Wilkinson J."/>
            <person name="Wilson A."/>
            <person name="Yadav S."/>
            <person name="Young G."/>
            <person name="Yu Q."/>
            <person name="Zembek L."/>
            <person name="Zhong D."/>
            <person name="Zimmer A."/>
            <person name="Zwirko Z."/>
            <person name="Jaffe D.B."/>
            <person name="Alvarez P."/>
            <person name="Brockman W."/>
            <person name="Butler J."/>
            <person name="Chin C."/>
            <person name="Gnerre S."/>
            <person name="Grabherr M."/>
            <person name="Kleber M."/>
            <person name="Mauceli E."/>
            <person name="MacCallum I."/>
        </authorList>
    </citation>
    <scope>NUCLEOTIDE SEQUENCE [LARGE SCALE GENOMIC DNA]</scope>
    <source>
        <strain evidence="9">Tucson 15287-2541.00</strain>
    </source>
</reference>
<organism evidence="9">
    <name type="scientific">Drosophila grimshawi</name>
    <name type="common">Hawaiian fruit fly</name>
    <name type="synonym">Idiomyia grimshawi</name>
    <dbReference type="NCBI Taxonomy" id="7222"/>
    <lineage>
        <taxon>Eukaryota</taxon>
        <taxon>Metazoa</taxon>
        <taxon>Ecdysozoa</taxon>
        <taxon>Arthropoda</taxon>
        <taxon>Hexapoda</taxon>
        <taxon>Insecta</taxon>
        <taxon>Pterygota</taxon>
        <taxon>Neoptera</taxon>
        <taxon>Endopterygota</taxon>
        <taxon>Diptera</taxon>
        <taxon>Brachycera</taxon>
        <taxon>Muscomorpha</taxon>
        <taxon>Ephydroidea</taxon>
        <taxon>Drosophilidae</taxon>
        <taxon>Drosophila</taxon>
        <taxon>Hawaiian Drosophila</taxon>
    </lineage>
</organism>
<dbReference type="GO" id="GO:0016281">
    <property type="term" value="C:eukaryotic translation initiation factor 4F complex"/>
    <property type="evidence" value="ECO:0007669"/>
    <property type="project" value="EnsemblMetazoa"/>
</dbReference>
<comment type="similarity">
    <text evidence="1 7">Belongs to the eukaryotic initiation factor 4E family.</text>
</comment>
<dbReference type="SMR" id="B4J209"/>
<dbReference type="PhylomeDB" id="B4J209"/>
<dbReference type="GO" id="GO:0007283">
    <property type="term" value="P:spermatogenesis"/>
    <property type="evidence" value="ECO:0007669"/>
    <property type="project" value="EnsemblMetazoa"/>
</dbReference>
<evidence type="ECO:0000256" key="1">
    <source>
        <dbReference type="ARBA" id="ARBA00009860"/>
    </source>
</evidence>
<protein>
    <recommendedName>
        <fullName evidence="6">eIF-4F 25 kDa subunit</fullName>
    </recommendedName>
</protein>
<evidence type="ECO:0000256" key="5">
    <source>
        <dbReference type="ARBA" id="ARBA00022917"/>
    </source>
</evidence>
<sequence>MGFDNYKGTEVAESGQETYTADKQFSAVDEELQPSLNSVLSSIDYELCEKHPLEHTWTLWHWQSDRKKCWEEMLSNVTSFNTVEDFFSVHYFIKPPSDLKAFNDYMVFKHDIRPMWEDAKNRKGGRWIFFLNRESKELVDNMWHDLLLCTLGESFEYPFQICGAVVNVRNKAAKISLWTKDSLNQHAILAIGRKIKEVLQLCEGQLQYQVHSDAMIHTGPNCNALYKL</sequence>
<dbReference type="OrthoDB" id="590761at2759"/>
<evidence type="ECO:0000256" key="7">
    <source>
        <dbReference type="RuleBase" id="RU004374"/>
    </source>
</evidence>
<evidence type="ECO:0000256" key="3">
    <source>
        <dbReference type="ARBA" id="ARBA00022845"/>
    </source>
</evidence>
<keyword evidence="2 7" id="KW-0396">Initiation factor</keyword>
<keyword evidence="3" id="KW-0810">Translation regulation</keyword>
<evidence type="ECO:0000313" key="8">
    <source>
        <dbReference type="EMBL" id="EDV95934.1"/>
    </source>
</evidence>
<dbReference type="Pfam" id="PF01652">
    <property type="entry name" value="IF4E"/>
    <property type="match status" value="1"/>
</dbReference>
<dbReference type="InterPro" id="IPR001040">
    <property type="entry name" value="TIF_eIF_4E"/>
</dbReference>
<keyword evidence="5 7" id="KW-0648">Protein biosynthesis</keyword>
<dbReference type="Gene3D" id="3.30.760.10">
    <property type="entry name" value="RNA Cap, Translation Initiation Factor Eif4e"/>
    <property type="match status" value="1"/>
</dbReference>
<dbReference type="InParanoid" id="B4J209"/>
<dbReference type="InterPro" id="IPR023398">
    <property type="entry name" value="TIF_eIF4e-like"/>
</dbReference>
<dbReference type="PANTHER" id="PTHR11960">
    <property type="entry name" value="EUKARYOTIC TRANSLATION INITIATION FACTOR 4E RELATED"/>
    <property type="match status" value="1"/>
</dbReference>
<dbReference type="SUPFAM" id="SSF55418">
    <property type="entry name" value="eIF4e-like"/>
    <property type="match status" value="1"/>
</dbReference>
<proteinExistence type="inferred from homology"/>
<dbReference type="GO" id="GO:0000340">
    <property type="term" value="F:RNA 7-methylguanosine cap binding"/>
    <property type="evidence" value="ECO:0007669"/>
    <property type="project" value="EnsemblMetazoa"/>
</dbReference>
<dbReference type="GO" id="GO:0003743">
    <property type="term" value="F:translation initiation factor activity"/>
    <property type="evidence" value="ECO:0007669"/>
    <property type="project" value="UniProtKB-KW"/>
</dbReference>
<dbReference type="Proteomes" id="UP000001070">
    <property type="component" value="Unassembled WGS sequence"/>
</dbReference>
<dbReference type="GO" id="GO:0031370">
    <property type="term" value="F:eukaryotic initiation factor 4G binding"/>
    <property type="evidence" value="ECO:0007669"/>
    <property type="project" value="EnsemblMetazoa"/>
</dbReference>
<evidence type="ECO:0000313" key="9">
    <source>
        <dbReference type="Proteomes" id="UP000001070"/>
    </source>
</evidence>
<dbReference type="HOGENOM" id="CLU_043552_1_0_1"/>
<dbReference type="STRING" id="7222.B4J209"/>
<keyword evidence="4 7" id="KW-0694">RNA-binding</keyword>
<evidence type="ECO:0000256" key="6">
    <source>
        <dbReference type="ARBA" id="ARBA00032656"/>
    </source>
</evidence>
<name>B4J209_DROGR</name>
<dbReference type="PANTHER" id="PTHR11960:SF8">
    <property type="entry name" value="EUKARYOTIC TRANSLATION INITIATION FACTOR 4E1-RELATED"/>
    <property type="match status" value="1"/>
</dbReference>
<dbReference type="AlphaFoldDB" id="B4J209"/>
<accession>B4J209</accession>
<dbReference type="EMBL" id="CH916366">
    <property type="protein sequence ID" value="EDV95934.1"/>
    <property type="molecule type" value="Genomic_DNA"/>
</dbReference>
<dbReference type="PROSITE" id="PS00813">
    <property type="entry name" value="IF4E"/>
    <property type="match status" value="1"/>
</dbReference>
<evidence type="ECO:0000256" key="2">
    <source>
        <dbReference type="ARBA" id="ARBA00022540"/>
    </source>
</evidence>
<evidence type="ECO:0000256" key="4">
    <source>
        <dbReference type="ARBA" id="ARBA00022884"/>
    </source>
</evidence>
<dbReference type="GO" id="GO:0045727">
    <property type="term" value="P:positive regulation of translation"/>
    <property type="evidence" value="ECO:0007669"/>
    <property type="project" value="EnsemblMetazoa"/>
</dbReference>
<dbReference type="FunCoup" id="B4J209">
    <property type="interactions" value="1224"/>
</dbReference>